<dbReference type="OrthoDB" id="9814760at2"/>
<gene>
    <name evidence="2" type="ORF">EK403_03010</name>
</gene>
<evidence type="ECO:0000256" key="1">
    <source>
        <dbReference type="SAM" id="SignalP"/>
    </source>
</evidence>
<accession>A0A4Q0MNF2</accession>
<dbReference type="GO" id="GO:0047746">
    <property type="term" value="F:chlorophyllase activity"/>
    <property type="evidence" value="ECO:0007669"/>
    <property type="project" value="TreeGrafter"/>
</dbReference>
<dbReference type="PANTHER" id="PTHR33428">
    <property type="entry name" value="CHLOROPHYLLASE-2, CHLOROPLASTIC"/>
    <property type="match status" value="1"/>
</dbReference>
<dbReference type="EMBL" id="RYFI01000002">
    <property type="protein sequence ID" value="RXF75035.1"/>
    <property type="molecule type" value="Genomic_DNA"/>
</dbReference>
<evidence type="ECO:0000313" key="3">
    <source>
        <dbReference type="Proteomes" id="UP000289708"/>
    </source>
</evidence>
<dbReference type="RefSeq" id="WP_128776025.1">
    <property type="nucleotide sequence ID" value="NZ_RYFI01000002.1"/>
</dbReference>
<keyword evidence="3" id="KW-1185">Reference proteome</keyword>
<name>A0A4Q0MNF2_9HYPH</name>
<proteinExistence type="predicted"/>
<protein>
    <recommendedName>
        <fullName evidence="4">Alpha/beta hydrolase</fullName>
    </recommendedName>
</protein>
<evidence type="ECO:0008006" key="4">
    <source>
        <dbReference type="Google" id="ProtNLM"/>
    </source>
</evidence>
<dbReference type="SUPFAM" id="SSF53474">
    <property type="entry name" value="alpha/beta-Hydrolases"/>
    <property type="match status" value="1"/>
</dbReference>
<sequence length="715" mass="76499">MFGRLLRLAVLAGAAALSVAWITKAEAAEGPFAVTTGSYKFVARDEPLVATDRKVDLWGEVYRPKDLARGPFPLLLFLHGNHGTCGIYDAERGVRVDNRSDYTTTGECPGKYVVTPNHLGYAYLAEELASWGYVVVSINANRGVTAGAGLPDDRGLNLMRGRLILRNLALLSDWNRGSGAIEAPDSLGFDPKGVMDFSQVGLMGHSRGGEGARAALQQFRDEGSPFAGMIEPMTIRSIFEIGPVDGQTSRVLDANGVNSMILLPTCDGDVYNLQGMKVFDRVFSRGEPVDDVKAFHGTFAVWGANHNAYNTEWLTSDSPGCYGANQIFPASGRSLPQQTTAKETIIPFFRATVGPNANPSLANRFDPAVQLPDVLTDLTKYDRGYLPRPINAETVVLERFTNVSGLSDAGVPTTAVGLRVSHQAASYEHDPSVRVAEVNWDQASAKERYFQVNLAPEGRDLSAFKTFAFRVALRCFQNICKKLPTDKGEMNLTVALADATGATSNEIRVGARVRISRPIGPAFYDENDTNRYLHGTLYTVEIPLQDFDVVNLAAITGVRFRFERKPAGLVDISDLTATTQLPALPQVAALAEMSSTSSAGFAPAPKLAAAPTAGADGNRLKIVRSKAPAAPRAAKGGGATVDIVLSSKRSFPVTGALPKLTVGDQTVEGGTPSPDGKTLTITVPAKTFNGLKDGADVSLFLQASSPTWKFGPLAK</sequence>
<comment type="caution">
    <text evidence="2">The sequence shown here is derived from an EMBL/GenBank/DDBJ whole genome shotgun (WGS) entry which is preliminary data.</text>
</comment>
<feature type="signal peptide" evidence="1">
    <location>
        <begin position="1"/>
        <end position="27"/>
    </location>
</feature>
<reference evidence="2 3" key="1">
    <citation type="submission" date="2018-12" db="EMBL/GenBank/DDBJ databases">
        <title>bacterium Hansschlegelia zhihuaiae S113.</title>
        <authorList>
            <person name="He J."/>
        </authorList>
    </citation>
    <scope>NUCLEOTIDE SEQUENCE [LARGE SCALE GENOMIC DNA]</scope>
    <source>
        <strain evidence="2 3">S 113</strain>
    </source>
</reference>
<dbReference type="AlphaFoldDB" id="A0A4Q0MNF2"/>
<dbReference type="Gene3D" id="3.40.50.1820">
    <property type="entry name" value="alpha/beta hydrolase"/>
    <property type="match status" value="1"/>
</dbReference>
<dbReference type="Proteomes" id="UP000289708">
    <property type="component" value="Unassembled WGS sequence"/>
</dbReference>
<organism evidence="2 3">
    <name type="scientific">Hansschlegelia zhihuaiae</name>
    <dbReference type="NCBI Taxonomy" id="405005"/>
    <lineage>
        <taxon>Bacteria</taxon>
        <taxon>Pseudomonadati</taxon>
        <taxon>Pseudomonadota</taxon>
        <taxon>Alphaproteobacteria</taxon>
        <taxon>Hyphomicrobiales</taxon>
        <taxon>Methylopilaceae</taxon>
        <taxon>Hansschlegelia</taxon>
    </lineage>
</organism>
<evidence type="ECO:0000313" key="2">
    <source>
        <dbReference type="EMBL" id="RXF75035.1"/>
    </source>
</evidence>
<dbReference type="PANTHER" id="PTHR33428:SF14">
    <property type="entry name" value="CARBOXYLESTERASE TYPE B DOMAIN-CONTAINING PROTEIN"/>
    <property type="match status" value="1"/>
</dbReference>
<feature type="chain" id="PRO_5020430432" description="Alpha/beta hydrolase" evidence="1">
    <location>
        <begin position="28"/>
        <end position="715"/>
    </location>
</feature>
<keyword evidence="1" id="KW-0732">Signal</keyword>
<dbReference type="GO" id="GO:0015996">
    <property type="term" value="P:chlorophyll catabolic process"/>
    <property type="evidence" value="ECO:0007669"/>
    <property type="project" value="TreeGrafter"/>
</dbReference>
<dbReference type="InterPro" id="IPR029058">
    <property type="entry name" value="AB_hydrolase_fold"/>
</dbReference>